<dbReference type="Pfam" id="PF03537">
    <property type="entry name" value="Glyco_hydro_114"/>
    <property type="match status" value="1"/>
</dbReference>
<evidence type="ECO:0000313" key="6">
    <source>
        <dbReference type="EMBL" id="ORY74698.1"/>
    </source>
</evidence>
<feature type="chain" id="PRO_5012779266" description="alpha-galactosidase" evidence="4">
    <location>
        <begin position="20"/>
        <end position="437"/>
    </location>
</feature>
<dbReference type="InterPro" id="IPR004352">
    <property type="entry name" value="GH114_TIM-barrel"/>
</dbReference>
<dbReference type="PANTHER" id="PTHR35273:SF2">
    <property type="entry name" value="ALPHA-GALACTOSIDASE"/>
    <property type="match status" value="1"/>
</dbReference>
<protein>
    <recommendedName>
        <fullName evidence="2">alpha-galactosidase</fullName>
        <ecNumber evidence="2">3.2.1.22</ecNumber>
    </recommendedName>
</protein>
<dbReference type="PANTHER" id="PTHR35273">
    <property type="entry name" value="ALPHA-1,4 POLYGALACTOSAMINIDASE, PUTATIVE (AFU_ORTHOLOGUE AFUA_3G07890)-RELATED"/>
    <property type="match status" value="1"/>
</dbReference>
<evidence type="ECO:0000256" key="3">
    <source>
        <dbReference type="SAM" id="MobiDB-lite"/>
    </source>
</evidence>
<evidence type="ECO:0000259" key="5">
    <source>
        <dbReference type="Pfam" id="PF03537"/>
    </source>
</evidence>
<proteinExistence type="predicted"/>
<evidence type="ECO:0000256" key="2">
    <source>
        <dbReference type="ARBA" id="ARBA00012755"/>
    </source>
</evidence>
<dbReference type="InterPro" id="IPR017853">
    <property type="entry name" value="GH"/>
</dbReference>
<gene>
    <name evidence="6" type="ORF">LY90DRAFT_378142</name>
</gene>
<sequence>MRLIFSVFSALLLVNSVQSRWVPKPGLTWSYSIAHKDDVILSRTEEVITIDFQKKKELIDKLHNKGKKVVCYFSGGTIEKHRDDIDDYYAVKGLIKDKNAFTEWDELWLDYRMPEIKPLIRNRMKIAIDKNCDALEVDCLGAYNHKIVTERWDDPLTKEDAYNFAITLSEMAHDLGISIGLKNVADLAPSLVDKFDFAVVESCSMSRNVCAKYESFPKKGKAVFTIHYGDYGSFDEQRSTMIREMKSFGYTCTFNNNDNLEEPGFNFNCDTGSKSSTKGSIPAMDSSAREIEPKRSTTTKKKTTTKKTTTTKKSSTTKKSTTTKKSSTTKKPTTTKKSTTTRKSSTRKTTTSRRVTIKTITTRRRTTKKTSSTKRKSSTKKTTKKTTTKKTTTKKSSTKKSSTKKTRRTVTSTKTTVTTVNNKRKTIILKIVKIYKN</sequence>
<feature type="compositionally biased region" description="Basic residues" evidence="3">
    <location>
        <begin position="361"/>
        <end position="408"/>
    </location>
</feature>
<comment type="catalytic activity">
    <reaction evidence="1">
        <text>Hydrolysis of terminal, non-reducing alpha-D-galactose residues in alpha-D-galactosides, including galactose oligosaccharides, galactomannans and galactolipids.</text>
        <dbReference type="EC" id="3.2.1.22"/>
    </reaction>
</comment>
<feature type="domain" description="Glycoside-hydrolase family GH114 TIM-barrel" evidence="5">
    <location>
        <begin position="28"/>
        <end position="257"/>
    </location>
</feature>
<dbReference type="AlphaFoldDB" id="A0A1Y2ESZ8"/>
<organism evidence="6 7">
    <name type="scientific">Neocallimastix californiae</name>
    <dbReference type="NCBI Taxonomy" id="1754190"/>
    <lineage>
        <taxon>Eukaryota</taxon>
        <taxon>Fungi</taxon>
        <taxon>Fungi incertae sedis</taxon>
        <taxon>Chytridiomycota</taxon>
        <taxon>Chytridiomycota incertae sedis</taxon>
        <taxon>Neocallimastigomycetes</taxon>
        <taxon>Neocallimastigales</taxon>
        <taxon>Neocallimastigaceae</taxon>
        <taxon>Neocallimastix</taxon>
    </lineage>
</organism>
<accession>A0A1Y2ESZ8</accession>
<dbReference type="GO" id="GO:0004557">
    <property type="term" value="F:alpha-galactosidase activity"/>
    <property type="evidence" value="ECO:0007669"/>
    <property type="project" value="UniProtKB-EC"/>
</dbReference>
<keyword evidence="7" id="KW-1185">Reference proteome</keyword>
<dbReference type="Proteomes" id="UP000193920">
    <property type="component" value="Unassembled WGS sequence"/>
</dbReference>
<evidence type="ECO:0000256" key="1">
    <source>
        <dbReference type="ARBA" id="ARBA00001255"/>
    </source>
</evidence>
<feature type="region of interest" description="Disordered" evidence="3">
    <location>
        <begin position="276"/>
        <end position="416"/>
    </location>
</feature>
<keyword evidence="4" id="KW-0732">Signal</keyword>
<reference evidence="6 7" key="1">
    <citation type="submission" date="2016-08" db="EMBL/GenBank/DDBJ databases">
        <title>A Parts List for Fungal Cellulosomes Revealed by Comparative Genomics.</title>
        <authorList>
            <consortium name="DOE Joint Genome Institute"/>
            <person name="Haitjema C.H."/>
            <person name="Gilmore S.P."/>
            <person name="Henske J.K."/>
            <person name="Solomon K.V."/>
            <person name="De Groot R."/>
            <person name="Kuo A."/>
            <person name="Mondo S.J."/>
            <person name="Salamov A.A."/>
            <person name="Labutti K."/>
            <person name="Zhao Z."/>
            <person name="Chiniquy J."/>
            <person name="Barry K."/>
            <person name="Brewer H.M."/>
            <person name="Purvine S.O."/>
            <person name="Wright A.T."/>
            <person name="Boxma B."/>
            <person name="Van Alen T."/>
            <person name="Hackstein J.H."/>
            <person name="Baker S.E."/>
            <person name="Grigoriev I.V."/>
            <person name="O'Malley M.A."/>
        </authorList>
    </citation>
    <scope>NUCLEOTIDE SEQUENCE [LARGE SCALE GENOMIC DNA]</scope>
    <source>
        <strain evidence="6 7">G1</strain>
    </source>
</reference>
<dbReference type="EC" id="3.2.1.22" evidence="2"/>
<feature type="signal peptide" evidence="4">
    <location>
        <begin position="1"/>
        <end position="19"/>
    </location>
</feature>
<comment type="caution">
    <text evidence="6">The sequence shown here is derived from an EMBL/GenBank/DDBJ whole genome shotgun (WGS) entry which is preliminary data.</text>
</comment>
<dbReference type="InterPro" id="IPR013785">
    <property type="entry name" value="Aldolase_TIM"/>
</dbReference>
<feature type="compositionally biased region" description="Low complexity" evidence="3">
    <location>
        <begin position="306"/>
        <end position="360"/>
    </location>
</feature>
<dbReference type="EMBL" id="MCOG01000028">
    <property type="protein sequence ID" value="ORY74698.1"/>
    <property type="molecule type" value="Genomic_DNA"/>
</dbReference>
<evidence type="ECO:0000256" key="4">
    <source>
        <dbReference type="SAM" id="SignalP"/>
    </source>
</evidence>
<name>A0A1Y2ESZ8_9FUNG</name>
<evidence type="ECO:0000313" key="7">
    <source>
        <dbReference type="Proteomes" id="UP000193920"/>
    </source>
</evidence>
<dbReference type="OrthoDB" id="2129398at2759"/>
<dbReference type="Gene3D" id="3.20.20.70">
    <property type="entry name" value="Aldolase class I"/>
    <property type="match status" value="1"/>
</dbReference>
<dbReference type="SUPFAM" id="SSF51445">
    <property type="entry name" value="(Trans)glycosidases"/>
    <property type="match status" value="1"/>
</dbReference>